<dbReference type="GO" id="GO:0016592">
    <property type="term" value="C:mediator complex"/>
    <property type="evidence" value="ECO:0007669"/>
    <property type="project" value="TreeGrafter"/>
</dbReference>
<dbReference type="STRING" id="333673.A0A3M0KC29"/>
<keyword evidence="5" id="KW-0804">Transcription</keyword>
<feature type="compositionally biased region" description="Low complexity" evidence="7">
    <location>
        <begin position="466"/>
        <end position="481"/>
    </location>
</feature>
<evidence type="ECO:0000256" key="5">
    <source>
        <dbReference type="ARBA" id="ARBA00023163"/>
    </source>
</evidence>
<dbReference type="OrthoDB" id="103819at2759"/>
<dbReference type="PANTHER" id="PTHR48249">
    <property type="entry name" value="MEDIATOR OF RNA POLYMERASE II TRANSCRIPTION SUBUNIT 13"/>
    <property type="match status" value="1"/>
</dbReference>
<sequence>MSSCFVPNGASLEDCHSNLFCLADLTGIKWKRYVWQGPTSAPILFPVTEEDPILSSFSRCLKADVLSVWRRDQRPGRRELWIFCKSLIIEGHLIADFCSWLSSVNATQRHQEEEDGVWENGLSYECRTLLFKAVHNLLERCLMNRNFVRIGKWFVKPYEKDEKPINKRPWIMGVGKEGRVFQEGRKRHLNEETPALALQVTGTNSACKLQEGLMVESSLQVPPELWFLGLFFALRFRNPGKEFLCLCNLSEHLSCSFTFFLHGDSNVCTSVEISQHQPVYLLSEEHLTLAQQSNSPFQVILSPFGLNGTLTGQSFKLSDSSTKKLIGEWKQFYPVTSNLKEGSEEKQEEMDWEDDSLAAVEVLVVDAQSAQKWVKFSSVSDGFISDSTSHHGGKIPRKLANQVVDRVWQECNINRAQNKRKYSATSNGLCEEETADKVASWDFVEATQRTNCNCSRHKNLKPRNSGQQGQAPPVGPQQPAAPKHKTNEKQDKGDKPQKRPLTPFHHRVSISDDVAMEADSASQRLVMTAPDSQVRFANIRTNDAAKPPQLHGAELANSPQPPPLSPHPCDPADEGVPKAPSTPQSQHFYQMPTPDPLVPTKAMEDRLDGLSQPFPAAFPEVIEPTVYVGAAVNLEEDEADATWKYYKVPKKKDAEFLPPQLPNDKLRDDPVIPAGQENVTSVTELMVQCRKPLKVSDELVQQYQSKNQYLTAVATEADQEPEIDPYAFVDGDVEFLFPDSKKDRQNIEREVGKKHKAEDGTSSVTVLSHEGEDAMSLFSPSVKQDAQRLAAHARTASTSLFHETDLVVSYTDLDNLFNSDEDELTPGSKRTVNGTDDKSNCKEAKTGNLDPLSCISTADLHKMYPTPPSLEQHIMGFSPMNMNNKEYGSMDTTLGGTVLEGNSSTVGAQFRIEVDEGFCSPKPAEIKDYSYVYKPENCQALVGCSMFAPLKTLPSQCLPPIKLPEECIYRQSWTVGKLDLLPPGPAMPFIKDGYDPAGVQLCEVLTLPPLNIYFVNR</sequence>
<dbReference type="GO" id="GO:0003713">
    <property type="term" value="F:transcription coactivator activity"/>
    <property type="evidence" value="ECO:0007669"/>
    <property type="project" value="TreeGrafter"/>
</dbReference>
<evidence type="ECO:0000259" key="8">
    <source>
        <dbReference type="Pfam" id="PF11597"/>
    </source>
</evidence>
<dbReference type="EMBL" id="QRBI01000111">
    <property type="protein sequence ID" value="RMC10635.1"/>
    <property type="molecule type" value="Genomic_DNA"/>
</dbReference>
<evidence type="ECO:0000313" key="10">
    <source>
        <dbReference type="Proteomes" id="UP000269221"/>
    </source>
</evidence>
<proteinExistence type="inferred from homology"/>
<evidence type="ECO:0000256" key="3">
    <source>
        <dbReference type="ARBA" id="ARBA00022491"/>
    </source>
</evidence>
<feature type="compositionally biased region" description="Basic and acidic residues" evidence="7">
    <location>
        <begin position="485"/>
        <end position="497"/>
    </location>
</feature>
<keyword evidence="4" id="KW-0805">Transcription regulation</keyword>
<feature type="compositionally biased region" description="Pro residues" evidence="7">
    <location>
        <begin position="559"/>
        <end position="569"/>
    </location>
</feature>
<keyword evidence="3" id="KW-0678">Repressor</keyword>
<dbReference type="PANTHER" id="PTHR48249:SF4">
    <property type="entry name" value="MEDIATOR OF RNA POLYMERASE II TRANSCRIPTION SUBUNIT 13"/>
    <property type="match status" value="1"/>
</dbReference>
<accession>A0A3M0KC29</accession>
<comment type="similarity">
    <text evidence="2">Belongs to the Mediator complex subunit 13 family.</text>
</comment>
<dbReference type="AlphaFoldDB" id="A0A3M0KC29"/>
<comment type="subcellular location">
    <subcellularLocation>
        <location evidence="1">Nucleus</location>
    </subcellularLocation>
</comment>
<dbReference type="Pfam" id="PF11597">
    <property type="entry name" value="Med13_N"/>
    <property type="match status" value="1"/>
</dbReference>
<dbReference type="GO" id="GO:0045944">
    <property type="term" value="P:positive regulation of transcription by RNA polymerase II"/>
    <property type="evidence" value="ECO:0007669"/>
    <property type="project" value="TreeGrafter"/>
</dbReference>
<feature type="domain" description="Mediator complex subunit Med13 N-terminal" evidence="8">
    <location>
        <begin position="11"/>
        <end position="333"/>
    </location>
</feature>
<keyword evidence="6" id="KW-0539">Nucleus</keyword>
<protein>
    <recommendedName>
        <fullName evidence="8">Mediator complex subunit Med13 N-terminal domain-containing protein</fullName>
    </recommendedName>
</protein>
<feature type="region of interest" description="Disordered" evidence="7">
    <location>
        <begin position="821"/>
        <end position="843"/>
    </location>
</feature>
<dbReference type="Proteomes" id="UP000269221">
    <property type="component" value="Unassembled WGS sequence"/>
</dbReference>
<evidence type="ECO:0000256" key="7">
    <source>
        <dbReference type="SAM" id="MobiDB-lite"/>
    </source>
</evidence>
<evidence type="ECO:0000313" key="9">
    <source>
        <dbReference type="EMBL" id="RMC10635.1"/>
    </source>
</evidence>
<reference evidence="9 10" key="1">
    <citation type="submission" date="2018-07" db="EMBL/GenBank/DDBJ databases">
        <title>A high quality draft genome assembly of the barn swallow (H. rustica rustica).</title>
        <authorList>
            <person name="Formenti G."/>
            <person name="Chiara M."/>
            <person name="Poveda L."/>
            <person name="Francoijs K.-J."/>
            <person name="Bonisoli-Alquati A."/>
            <person name="Canova L."/>
            <person name="Gianfranceschi L."/>
            <person name="Horner D.S."/>
            <person name="Saino N."/>
        </authorList>
    </citation>
    <scope>NUCLEOTIDE SEQUENCE [LARGE SCALE GENOMIC DNA]</scope>
    <source>
        <strain evidence="9">Chelidonia</strain>
        <tissue evidence="9">Blood</tissue>
    </source>
</reference>
<dbReference type="InterPro" id="IPR051139">
    <property type="entry name" value="Mediator_complx_sub13"/>
</dbReference>
<keyword evidence="10" id="KW-1185">Reference proteome</keyword>
<comment type="caution">
    <text evidence="9">The sequence shown here is derived from an EMBL/GenBank/DDBJ whole genome shotgun (WGS) entry which is preliminary data.</text>
</comment>
<evidence type="ECO:0000256" key="1">
    <source>
        <dbReference type="ARBA" id="ARBA00004123"/>
    </source>
</evidence>
<organism evidence="9 10">
    <name type="scientific">Hirundo rustica rustica</name>
    <dbReference type="NCBI Taxonomy" id="333673"/>
    <lineage>
        <taxon>Eukaryota</taxon>
        <taxon>Metazoa</taxon>
        <taxon>Chordata</taxon>
        <taxon>Craniata</taxon>
        <taxon>Vertebrata</taxon>
        <taxon>Euteleostomi</taxon>
        <taxon>Archelosauria</taxon>
        <taxon>Archosauria</taxon>
        <taxon>Dinosauria</taxon>
        <taxon>Saurischia</taxon>
        <taxon>Theropoda</taxon>
        <taxon>Coelurosauria</taxon>
        <taxon>Aves</taxon>
        <taxon>Neognathae</taxon>
        <taxon>Neoaves</taxon>
        <taxon>Telluraves</taxon>
        <taxon>Australaves</taxon>
        <taxon>Passeriformes</taxon>
        <taxon>Sylvioidea</taxon>
        <taxon>Hirundinidae</taxon>
        <taxon>Hirundo</taxon>
    </lineage>
</organism>
<evidence type="ECO:0000256" key="2">
    <source>
        <dbReference type="ARBA" id="ARBA00009354"/>
    </source>
</evidence>
<dbReference type="InterPro" id="IPR021643">
    <property type="entry name" value="Mediator_Med13_N"/>
</dbReference>
<evidence type="ECO:0000256" key="4">
    <source>
        <dbReference type="ARBA" id="ARBA00023015"/>
    </source>
</evidence>
<name>A0A3M0KC29_HIRRU</name>
<gene>
    <name evidence="9" type="ORF">DUI87_12346</name>
</gene>
<feature type="region of interest" description="Disordered" evidence="7">
    <location>
        <begin position="454"/>
        <end position="512"/>
    </location>
</feature>
<feature type="region of interest" description="Disordered" evidence="7">
    <location>
        <begin position="545"/>
        <end position="590"/>
    </location>
</feature>
<evidence type="ECO:0000256" key="6">
    <source>
        <dbReference type="ARBA" id="ARBA00023242"/>
    </source>
</evidence>